<dbReference type="SUPFAM" id="SSF63829">
    <property type="entry name" value="Calcium-dependent phosphotriesterase"/>
    <property type="match status" value="1"/>
</dbReference>
<dbReference type="AlphaFoldDB" id="A0AAP3FAF5"/>
<dbReference type="Gene3D" id="2.130.10.10">
    <property type="entry name" value="YVTN repeat-like/Quinoprotein amine dehydrogenase"/>
    <property type="match status" value="1"/>
</dbReference>
<organism evidence="1 2">
    <name type="scientific">Segatella copri</name>
    <dbReference type="NCBI Taxonomy" id="165179"/>
    <lineage>
        <taxon>Bacteria</taxon>
        <taxon>Pseudomonadati</taxon>
        <taxon>Bacteroidota</taxon>
        <taxon>Bacteroidia</taxon>
        <taxon>Bacteroidales</taxon>
        <taxon>Prevotellaceae</taxon>
        <taxon>Segatella</taxon>
    </lineage>
</organism>
<dbReference type="RefSeq" id="WP_264965211.1">
    <property type="nucleotide sequence ID" value="NZ_JAPDVK010000001.1"/>
</dbReference>
<gene>
    <name evidence="1" type="ORF">ONT16_01465</name>
</gene>
<evidence type="ECO:0000313" key="1">
    <source>
        <dbReference type="EMBL" id="MCW4126951.1"/>
    </source>
</evidence>
<reference evidence="1" key="1">
    <citation type="submission" date="2022-11" db="EMBL/GenBank/DDBJ databases">
        <title>Genomic repertoires linked with pathogenic potency of arthritogenic Prevotella copri isolated from the gut of rheumatoid arthritis patients.</title>
        <authorList>
            <person name="Nii T."/>
            <person name="Maeda Y."/>
            <person name="Motooka D."/>
            <person name="Naito M."/>
            <person name="Matsumoto Y."/>
            <person name="Ogawa T."/>
            <person name="Oguro-Igashira E."/>
            <person name="Kishikawa T."/>
            <person name="Yamashita M."/>
            <person name="Koizumi S."/>
            <person name="Kurakawa T."/>
            <person name="Okumura R."/>
            <person name="Kayama H."/>
            <person name="Murakami M."/>
            <person name="Sakaguchi T."/>
            <person name="Das B."/>
            <person name="Nakamura S."/>
            <person name="Okada Y."/>
            <person name="Kumanogoh A."/>
            <person name="Takeda K."/>
        </authorList>
    </citation>
    <scope>NUCLEOTIDE SEQUENCE</scope>
    <source>
        <strain evidence="1">F3-75</strain>
    </source>
</reference>
<dbReference type="InterPro" id="IPR015943">
    <property type="entry name" value="WD40/YVTN_repeat-like_dom_sf"/>
</dbReference>
<dbReference type="EMBL" id="JAPDVK010000001">
    <property type="protein sequence ID" value="MCW4126951.1"/>
    <property type="molecule type" value="Genomic_DNA"/>
</dbReference>
<dbReference type="Proteomes" id="UP001209344">
    <property type="component" value="Unassembled WGS sequence"/>
</dbReference>
<protein>
    <submittedName>
        <fullName evidence="1">Uncharacterized protein</fullName>
    </submittedName>
</protein>
<comment type="caution">
    <text evidence="1">The sequence shown here is derived from an EMBL/GenBank/DDBJ whole genome shotgun (WGS) entry which is preliminary data.</text>
</comment>
<proteinExistence type="predicted"/>
<accession>A0AAP3FAF5</accession>
<evidence type="ECO:0000313" key="2">
    <source>
        <dbReference type="Proteomes" id="UP001209344"/>
    </source>
</evidence>
<sequence>MSKTDNMIKRAIYSILLILITSLKVMGIPYCDVRKFSITDGLAANTISGIAQTPDRLMWFSTWNGISYYDGNSFHTFRDEADNIDFLSTNRFKDIYATSKNNVWCITADRQPYIYENRLCTFIPVGDNIKKLYNIDLRVDKIYSIEQGINWLISTSGDYLIRISEEPKPWASYAHPLGIGSPTIGHMVSRRIHFCAYSVKNSV</sequence>
<name>A0AAP3FAF5_9BACT</name>